<feature type="compositionally biased region" description="Polar residues" evidence="1">
    <location>
        <begin position="1037"/>
        <end position="1054"/>
    </location>
</feature>
<evidence type="ECO:0000256" key="2">
    <source>
        <dbReference type="SAM" id="Phobius"/>
    </source>
</evidence>
<organism evidence="3 4">
    <name type="scientific">Sphingomonas palmae</name>
    <dbReference type="NCBI Taxonomy" id="1855283"/>
    <lineage>
        <taxon>Bacteria</taxon>
        <taxon>Pseudomonadati</taxon>
        <taxon>Pseudomonadota</taxon>
        <taxon>Alphaproteobacteria</taxon>
        <taxon>Sphingomonadales</taxon>
        <taxon>Sphingomonadaceae</taxon>
        <taxon>Sphingomonas</taxon>
    </lineage>
</organism>
<keyword evidence="2" id="KW-0812">Transmembrane</keyword>
<sequence>MSGARSDDQVRRSPVSSRRARVLVAGSTLALAAMGGVWLSRVPIATRVIDRELARKGVPARYHISDLGFGRQRLSDVVIGDPAHPDLVADWVETRTDVGLHGAHLIGVRAGRVRVRGRVRDGRLSLGALDRLIPKGSGGAPTLPALDLSLADGAMRLETPYGVAGISLSGSGMVNDGFDGRYAVVASRLAQGTCGARALRGAGRVRTTGGAPRGGGAAITLDGPLRVSAVACGDARLADLASDVHARVVVGDLARSSARARLHSGPARYSDVRAAALGGEVAFAMSAQGAAIMPVSVHAAQLRGRGVAVRQAALNGSVRIGSGRTAYAGQVAVRRADVSGLLSRMTGVAAGTPLAPLAAQATDAARRAARSLSGNATLAVQVTGASSQVTIDRARVASASGARATLSSEQPLRWHSGGSIAGAGTLQLGGGGLPQVSVRFAREGEDAAVTGTAQVARYTAGDAALALDRIRFRISARSGSATALAALSGPLADGRVDGLVMPLDLRWSGGDLRVNPACTPLRFDSLRVSSLRLDPARLTLCPTSDALVERAANGVSGDARLPATRLSGTIGGTPLSLTAAGAQLSLGRRDFRLDDVRARIGAPARETRIDAQALSGTIAQNSVSGRFASLGGQIANVPLLLGDGEGSWRFADGVLALSGALKVRDAAASARFNPMDARGVTLTLKGGDIRATGTLFEPTRSVKVADVAIDHRLGTGAGHAALSVDGITFGDAFQPELITPLTFGVIADVRGTVRGRGDINWSADGVTSTGTFSTSDTALAAAFGPVEGMSGTIRFTDLLALQSAPDQVATVRSINPGVPVTDGRIVYQTLPGTRIKVSSGTWPFAGGTLTLEPTLLDFSSPQERRLTFRVAGMEAGAFLQQFDFKNLNATGTFDGVLPMIFDDSGGRIENGRLTARAGGSLAYVGELSEKNLGFWGNYAFQMLKSLTYRNLDIGMNGPLAGEMITDVRFAGIKQGEGAKSNFLIRRLTRLPILFNIRIRAPFRGLIDSAASFYDPQRLVARNLQQLIEEQNRRTAPDTLQPNSARPTAGASTTAPLVPPIQPSASEIVP</sequence>
<evidence type="ECO:0000313" key="4">
    <source>
        <dbReference type="Proteomes" id="UP000199214"/>
    </source>
</evidence>
<protein>
    <submittedName>
        <fullName evidence="3">Dicarboxylate transport</fullName>
    </submittedName>
</protein>
<dbReference type="InterPro" id="IPR021730">
    <property type="entry name" value="YdbH"/>
</dbReference>
<keyword evidence="2" id="KW-1133">Transmembrane helix</keyword>
<evidence type="ECO:0000313" key="3">
    <source>
        <dbReference type="EMBL" id="SEL33244.1"/>
    </source>
</evidence>
<dbReference type="EMBL" id="FNZZ01000003">
    <property type="protein sequence ID" value="SEL33244.1"/>
    <property type="molecule type" value="Genomic_DNA"/>
</dbReference>
<dbReference type="Proteomes" id="UP000199214">
    <property type="component" value="Unassembled WGS sequence"/>
</dbReference>
<name>A0A1H7PCW0_9SPHN</name>
<dbReference type="STRING" id="1855283.SAMN05216382_1814"/>
<keyword evidence="2" id="KW-0472">Membrane</keyword>
<feature type="region of interest" description="Disordered" evidence="1">
    <location>
        <begin position="1031"/>
        <end position="1069"/>
    </location>
</feature>
<proteinExistence type="predicted"/>
<dbReference type="AlphaFoldDB" id="A0A1H7PCW0"/>
<evidence type="ECO:0000256" key="1">
    <source>
        <dbReference type="SAM" id="MobiDB-lite"/>
    </source>
</evidence>
<keyword evidence="4" id="KW-1185">Reference proteome</keyword>
<gene>
    <name evidence="3" type="ORF">SAMN05216382_1814</name>
</gene>
<dbReference type="OrthoDB" id="7597031at2"/>
<reference evidence="4" key="1">
    <citation type="submission" date="2016-10" db="EMBL/GenBank/DDBJ databases">
        <authorList>
            <person name="Varghese N."/>
            <person name="Submissions S."/>
        </authorList>
    </citation>
    <scope>NUCLEOTIDE SEQUENCE [LARGE SCALE GENOMIC DNA]</scope>
    <source>
        <strain evidence="4">JS21-1</strain>
    </source>
</reference>
<feature type="transmembrane region" description="Helical" evidence="2">
    <location>
        <begin position="20"/>
        <end position="39"/>
    </location>
</feature>
<dbReference type="Pfam" id="PF11739">
    <property type="entry name" value="YdbH-like"/>
    <property type="match status" value="1"/>
</dbReference>
<accession>A0A1H7PCW0</accession>